<dbReference type="PANTHER" id="PTHR30204:SF93">
    <property type="entry name" value="HTH MERR-TYPE DOMAIN-CONTAINING PROTEIN"/>
    <property type="match status" value="1"/>
</dbReference>
<feature type="domain" description="HTH merR-type" evidence="3">
    <location>
        <begin position="125"/>
        <end position="180"/>
    </location>
</feature>
<dbReference type="GO" id="GO:0003677">
    <property type="term" value="F:DNA binding"/>
    <property type="evidence" value="ECO:0007669"/>
    <property type="project" value="UniProtKB-KW"/>
</dbReference>
<dbReference type="SUPFAM" id="SSF46955">
    <property type="entry name" value="Putative DNA-binding domain"/>
    <property type="match status" value="2"/>
</dbReference>
<dbReference type="GO" id="GO:0003700">
    <property type="term" value="F:DNA-binding transcription factor activity"/>
    <property type="evidence" value="ECO:0007669"/>
    <property type="project" value="InterPro"/>
</dbReference>
<dbReference type="AlphaFoldDB" id="A0A367F960"/>
<dbReference type="OrthoDB" id="3826383at2"/>
<dbReference type="Gene3D" id="1.10.1660.10">
    <property type="match status" value="2"/>
</dbReference>
<organism evidence="4 5">
    <name type="scientific">Sphaerisporangium album</name>
    <dbReference type="NCBI Taxonomy" id="509200"/>
    <lineage>
        <taxon>Bacteria</taxon>
        <taxon>Bacillati</taxon>
        <taxon>Actinomycetota</taxon>
        <taxon>Actinomycetes</taxon>
        <taxon>Streptosporangiales</taxon>
        <taxon>Streptosporangiaceae</taxon>
        <taxon>Sphaerisporangium</taxon>
    </lineage>
</organism>
<evidence type="ECO:0000256" key="1">
    <source>
        <dbReference type="ARBA" id="ARBA00023125"/>
    </source>
</evidence>
<keyword evidence="1" id="KW-0238">DNA-binding</keyword>
<proteinExistence type="predicted"/>
<dbReference type="Proteomes" id="UP000253094">
    <property type="component" value="Unassembled WGS sequence"/>
</dbReference>
<dbReference type="EMBL" id="QOIL01000018">
    <property type="protein sequence ID" value="RCG26884.1"/>
    <property type="molecule type" value="Genomic_DNA"/>
</dbReference>
<feature type="domain" description="HTH merR-type" evidence="3">
    <location>
        <begin position="12"/>
        <end position="49"/>
    </location>
</feature>
<dbReference type="InterPro" id="IPR009061">
    <property type="entry name" value="DNA-bd_dom_put_sf"/>
</dbReference>
<evidence type="ECO:0000256" key="2">
    <source>
        <dbReference type="SAM" id="MobiDB-lite"/>
    </source>
</evidence>
<evidence type="ECO:0000313" key="5">
    <source>
        <dbReference type="Proteomes" id="UP000253094"/>
    </source>
</evidence>
<dbReference type="InterPro" id="IPR047057">
    <property type="entry name" value="MerR_fam"/>
</dbReference>
<comment type="caution">
    <text evidence="4">The sequence shown here is derived from an EMBL/GenBank/DDBJ whole genome shotgun (WGS) entry which is preliminary data.</text>
</comment>
<keyword evidence="5" id="KW-1185">Reference proteome</keyword>
<dbReference type="Pfam" id="PF13411">
    <property type="entry name" value="MerR_1"/>
    <property type="match status" value="1"/>
</dbReference>
<gene>
    <name evidence="4" type="ORF">DQ384_28855</name>
</gene>
<evidence type="ECO:0000313" key="4">
    <source>
        <dbReference type="EMBL" id="RCG26884.1"/>
    </source>
</evidence>
<reference evidence="4 5" key="1">
    <citation type="submission" date="2018-06" db="EMBL/GenBank/DDBJ databases">
        <title>Sphaerisporangium craniellae sp. nov., isolated from a marine sponge in the South China Sea.</title>
        <authorList>
            <person name="Li L."/>
        </authorList>
    </citation>
    <scope>NUCLEOTIDE SEQUENCE [LARGE SCALE GENOMIC DNA]</scope>
    <source>
        <strain evidence="4 5">CCTCC AA 208026</strain>
    </source>
</reference>
<sequence>MVRGPGLRPVDLARLVGVSTQQIRNYADAGVLPPAPRTPSGYRRFDERHRGALLTYRTLAAGYGWDTARSIMQAVHAGDLPSALALVDAAHAMVHEQRRALQATGEALEAVAVQDPGDPASSRAGMRIGEVAAHLGVRTSALRVWESAGLLAPRREPGTGYRRFGPADVRDARMIIMLRQGRYLFPQIRLVLDGLRRTGGSDALRAAIAQRRAELTGRARAMLEGAGRLNDYLASLAARPPGTEPAGREATVRSAQVRGPARPGPG</sequence>
<accession>A0A367F960</accession>
<feature type="region of interest" description="Disordered" evidence="2">
    <location>
        <begin position="238"/>
        <end position="266"/>
    </location>
</feature>
<name>A0A367F960_9ACTN</name>
<evidence type="ECO:0000259" key="3">
    <source>
        <dbReference type="PROSITE" id="PS50937"/>
    </source>
</evidence>
<dbReference type="Pfam" id="PF00376">
    <property type="entry name" value="MerR"/>
    <property type="match status" value="1"/>
</dbReference>
<dbReference type="SMART" id="SM00422">
    <property type="entry name" value="HTH_MERR"/>
    <property type="match status" value="2"/>
</dbReference>
<dbReference type="InterPro" id="IPR000551">
    <property type="entry name" value="MerR-type_HTH_dom"/>
</dbReference>
<protein>
    <submittedName>
        <fullName evidence="4">MerR family transcriptional regulator</fullName>
    </submittedName>
</protein>
<dbReference type="PANTHER" id="PTHR30204">
    <property type="entry name" value="REDOX-CYCLING DRUG-SENSING TRANSCRIPTIONAL ACTIVATOR SOXR"/>
    <property type="match status" value="1"/>
</dbReference>
<dbReference type="PROSITE" id="PS50937">
    <property type="entry name" value="HTH_MERR_2"/>
    <property type="match status" value="2"/>
</dbReference>